<evidence type="ECO:0000313" key="3">
    <source>
        <dbReference type="Proteomes" id="UP000006727"/>
    </source>
</evidence>
<evidence type="ECO:0000313" key="2">
    <source>
        <dbReference type="EnsemblPlants" id="Pp3c22_13600V3.1"/>
    </source>
</evidence>
<keyword evidence="3" id="KW-1185">Reference proteome</keyword>
<dbReference type="Gramene" id="Pp3c22_13600V3.2">
    <property type="protein sequence ID" value="Pp3c22_13600V3.2"/>
    <property type="gene ID" value="Pp3c22_13600"/>
</dbReference>
<dbReference type="InterPro" id="IPR006460">
    <property type="entry name" value="MIZ1-like_pln"/>
</dbReference>
<name>A0A2K1INF1_PHYPA</name>
<dbReference type="AlphaFoldDB" id="A0A2K1INF1"/>
<proteinExistence type="predicted"/>
<accession>A0A2K1INF1</accession>
<dbReference type="PANTHER" id="PTHR31696">
    <property type="entry name" value="PROTEIN MIZU-KUSSEI 1"/>
    <property type="match status" value="1"/>
</dbReference>
<gene>
    <name evidence="2" type="primary">LOC112274739</name>
    <name evidence="1" type="ORF">PHYPA_027104</name>
</gene>
<dbReference type="PaxDb" id="3218-PP1S324_6V6.1"/>
<dbReference type="NCBIfam" id="TIGR01570">
    <property type="entry name" value="A_thal_3588"/>
    <property type="match status" value="1"/>
</dbReference>
<dbReference type="RefSeq" id="XP_024360221.1">
    <property type="nucleotide sequence ID" value="XM_024504453.2"/>
</dbReference>
<dbReference type="GeneID" id="112274739"/>
<reference evidence="1 3" key="2">
    <citation type="journal article" date="2018" name="Plant J.">
        <title>The Physcomitrella patens chromosome-scale assembly reveals moss genome structure and evolution.</title>
        <authorList>
            <person name="Lang D."/>
            <person name="Ullrich K.K."/>
            <person name="Murat F."/>
            <person name="Fuchs J."/>
            <person name="Jenkins J."/>
            <person name="Haas F.B."/>
            <person name="Piednoel M."/>
            <person name="Gundlach H."/>
            <person name="Van Bel M."/>
            <person name="Meyberg R."/>
            <person name="Vives C."/>
            <person name="Morata J."/>
            <person name="Symeonidi A."/>
            <person name="Hiss M."/>
            <person name="Muchero W."/>
            <person name="Kamisugi Y."/>
            <person name="Saleh O."/>
            <person name="Blanc G."/>
            <person name="Decker E.L."/>
            <person name="van Gessel N."/>
            <person name="Grimwood J."/>
            <person name="Hayes R.D."/>
            <person name="Graham S.W."/>
            <person name="Gunter L.E."/>
            <person name="McDaniel S.F."/>
            <person name="Hoernstein S.N.W."/>
            <person name="Larsson A."/>
            <person name="Li F.W."/>
            <person name="Perroud P.F."/>
            <person name="Phillips J."/>
            <person name="Ranjan P."/>
            <person name="Rokshar D.S."/>
            <person name="Rothfels C.J."/>
            <person name="Schneider L."/>
            <person name="Shu S."/>
            <person name="Stevenson D.W."/>
            <person name="Thummler F."/>
            <person name="Tillich M."/>
            <person name="Villarreal Aguilar J.C."/>
            <person name="Widiez T."/>
            <person name="Wong G.K."/>
            <person name="Wymore A."/>
            <person name="Zhang Y."/>
            <person name="Zimmer A.D."/>
            <person name="Quatrano R.S."/>
            <person name="Mayer K.F.X."/>
            <person name="Goodstein D."/>
            <person name="Casacuberta J.M."/>
            <person name="Vandepoele K."/>
            <person name="Reski R."/>
            <person name="Cuming A.C."/>
            <person name="Tuskan G.A."/>
            <person name="Maumus F."/>
            <person name="Salse J."/>
            <person name="Schmutz J."/>
            <person name="Rensing S.A."/>
        </authorList>
    </citation>
    <scope>NUCLEOTIDE SEQUENCE [LARGE SCALE GENOMIC DNA]</scope>
    <source>
        <strain evidence="2 3">cv. Gransden 2004</strain>
    </source>
</reference>
<dbReference type="EnsemblPlants" id="Pp3c22_13600V3.1">
    <property type="protein sequence ID" value="Pp3c22_13600V3.1"/>
    <property type="gene ID" value="Pp3c22_13600"/>
</dbReference>
<evidence type="ECO:0008006" key="4">
    <source>
        <dbReference type="Google" id="ProtNLM"/>
    </source>
</evidence>
<dbReference type="Gramene" id="Pp3c22_13600V3.1">
    <property type="protein sequence ID" value="Pp3c22_13600V3.1"/>
    <property type="gene ID" value="Pp3c22_13600"/>
</dbReference>
<organism evidence="1">
    <name type="scientific">Physcomitrium patens</name>
    <name type="common">Spreading-leaved earth moss</name>
    <name type="synonym">Physcomitrella patens</name>
    <dbReference type="NCBI Taxonomy" id="3218"/>
    <lineage>
        <taxon>Eukaryota</taxon>
        <taxon>Viridiplantae</taxon>
        <taxon>Streptophyta</taxon>
        <taxon>Embryophyta</taxon>
        <taxon>Bryophyta</taxon>
        <taxon>Bryophytina</taxon>
        <taxon>Bryopsida</taxon>
        <taxon>Funariidae</taxon>
        <taxon>Funariales</taxon>
        <taxon>Funariaceae</taxon>
        <taxon>Physcomitrium</taxon>
    </lineage>
</organism>
<dbReference type="Proteomes" id="UP000006727">
    <property type="component" value="Chromosome 22"/>
</dbReference>
<dbReference type="EnsemblPlants" id="Pp3c22_13600V3.2">
    <property type="protein sequence ID" value="Pp3c22_13600V3.2"/>
    <property type="gene ID" value="Pp3c22_13600"/>
</dbReference>
<protein>
    <recommendedName>
        <fullName evidence="4">Protein MIZU-KUSSEI 1</fullName>
    </recommendedName>
</protein>
<evidence type="ECO:0000313" key="1">
    <source>
        <dbReference type="EMBL" id="PNR30788.1"/>
    </source>
</evidence>
<dbReference type="EMBL" id="ABEU02000022">
    <property type="protein sequence ID" value="PNR30788.1"/>
    <property type="molecule type" value="Genomic_DNA"/>
</dbReference>
<reference evidence="2" key="3">
    <citation type="submission" date="2020-12" db="UniProtKB">
        <authorList>
            <consortium name="EnsemblPlants"/>
        </authorList>
    </citation>
    <scope>IDENTIFICATION</scope>
</reference>
<dbReference type="OrthoDB" id="1859415at2759"/>
<sequence>MGRSFVHSRKVTSSLKGESVLVPSEKRIPKSNKVFSVLRAFFHLLPHPLFSCGGSDTGPDSHPQSSNCVIGTLYGQRKGHVFLAIQDDPKCFPLFILELATPTSSLVKEMASGLVRIALECEKSPSESKVLLQESTWSMFCNGRKTGYATRRDCSEIDRHILALVQAVSMGAGVLPMANEGFEGELMYMRARFERVIASADSESFYMMNPDGSEGPDLSIFLMRA</sequence>
<dbReference type="GO" id="GO:0010274">
    <property type="term" value="P:hydrotropism"/>
    <property type="evidence" value="ECO:0007669"/>
    <property type="project" value="InterPro"/>
</dbReference>
<dbReference type="Pfam" id="PF04759">
    <property type="entry name" value="DUF617"/>
    <property type="match status" value="1"/>
</dbReference>
<dbReference type="PANTHER" id="PTHR31696:SF71">
    <property type="entry name" value="PROTEIN MIZU-KUSSEI 1"/>
    <property type="match status" value="1"/>
</dbReference>
<reference evidence="1 3" key="1">
    <citation type="journal article" date="2008" name="Science">
        <title>The Physcomitrella genome reveals evolutionary insights into the conquest of land by plants.</title>
        <authorList>
            <person name="Rensing S."/>
            <person name="Lang D."/>
            <person name="Zimmer A."/>
            <person name="Terry A."/>
            <person name="Salamov A."/>
            <person name="Shapiro H."/>
            <person name="Nishiyama T."/>
            <person name="Perroud P.-F."/>
            <person name="Lindquist E."/>
            <person name="Kamisugi Y."/>
            <person name="Tanahashi T."/>
            <person name="Sakakibara K."/>
            <person name="Fujita T."/>
            <person name="Oishi K."/>
            <person name="Shin-I T."/>
            <person name="Kuroki Y."/>
            <person name="Toyoda A."/>
            <person name="Suzuki Y."/>
            <person name="Hashimoto A."/>
            <person name="Yamaguchi K."/>
            <person name="Sugano A."/>
            <person name="Kohara Y."/>
            <person name="Fujiyama A."/>
            <person name="Anterola A."/>
            <person name="Aoki S."/>
            <person name="Ashton N."/>
            <person name="Barbazuk W.B."/>
            <person name="Barker E."/>
            <person name="Bennetzen J."/>
            <person name="Bezanilla M."/>
            <person name="Blankenship R."/>
            <person name="Cho S.H."/>
            <person name="Dutcher S."/>
            <person name="Estelle M."/>
            <person name="Fawcett J.A."/>
            <person name="Gundlach H."/>
            <person name="Hanada K."/>
            <person name="Heyl A."/>
            <person name="Hicks K.A."/>
            <person name="Hugh J."/>
            <person name="Lohr M."/>
            <person name="Mayer K."/>
            <person name="Melkozernov A."/>
            <person name="Murata T."/>
            <person name="Nelson D."/>
            <person name="Pils B."/>
            <person name="Prigge M."/>
            <person name="Reiss B."/>
            <person name="Renner T."/>
            <person name="Rombauts S."/>
            <person name="Rushton P."/>
            <person name="Sanderfoot A."/>
            <person name="Schween G."/>
            <person name="Shiu S.-H."/>
            <person name="Stueber K."/>
            <person name="Theodoulou F.L."/>
            <person name="Tu H."/>
            <person name="Van de Peer Y."/>
            <person name="Verrier P.J."/>
            <person name="Waters E."/>
            <person name="Wood A."/>
            <person name="Yang L."/>
            <person name="Cove D."/>
            <person name="Cuming A."/>
            <person name="Hasebe M."/>
            <person name="Lucas S."/>
            <person name="Mishler D.B."/>
            <person name="Reski R."/>
            <person name="Grigoriev I."/>
            <person name="Quatrano R.S."/>
            <person name="Boore J.L."/>
        </authorList>
    </citation>
    <scope>NUCLEOTIDE SEQUENCE [LARGE SCALE GENOMIC DNA]</scope>
    <source>
        <strain evidence="2 3">cv. Gransden 2004</strain>
    </source>
</reference>